<dbReference type="InterPro" id="IPR000524">
    <property type="entry name" value="Tscrpt_reg_HTH_GntR"/>
</dbReference>
<dbReference type="InterPro" id="IPR036390">
    <property type="entry name" value="WH_DNA-bd_sf"/>
</dbReference>
<gene>
    <name evidence="6" type="ORF">SAMN04488053_104231</name>
</gene>
<dbReference type="GO" id="GO:0000976">
    <property type="term" value="F:transcription cis-regulatory region binding"/>
    <property type="evidence" value="ECO:0007669"/>
    <property type="project" value="TreeGrafter"/>
</dbReference>
<dbReference type="Gene3D" id="1.10.10.10">
    <property type="entry name" value="Winged helix-like DNA-binding domain superfamily/Winged helix DNA-binding domain"/>
    <property type="match status" value="1"/>
</dbReference>
<dbReference type="RefSeq" id="WP_090842659.1">
    <property type="nucleotide sequence ID" value="NZ_FNIL01000004.1"/>
</dbReference>
<dbReference type="OrthoDB" id="9799482at2"/>
<evidence type="ECO:0000256" key="3">
    <source>
        <dbReference type="ARBA" id="ARBA00023125"/>
    </source>
</evidence>
<dbReference type="InterPro" id="IPR028082">
    <property type="entry name" value="Peripla_BP_I"/>
</dbReference>
<dbReference type="CDD" id="cd07377">
    <property type="entry name" value="WHTH_GntR"/>
    <property type="match status" value="1"/>
</dbReference>
<name>A0A1H0F8C1_9BACI</name>
<dbReference type="InterPro" id="IPR036388">
    <property type="entry name" value="WH-like_DNA-bd_sf"/>
</dbReference>
<evidence type="ECO:0000259" key="5">
    <source>
        <dbReference type="PROSITE" id="PS50949"/>
    </source>
</evidence>
<dbReference type="PROSITE" id="PS50949">
    <property type="entry name" value="HTH_GNTR"/>
    <property type="match status" value="1"/>
</dbReference>
<reference evidence="7" key="1">
    <citation type="submission" date="2016-10" db="EMBL/GenBank/DDBJ databases">
        <authorList>
            <person name="Varghese N."/>
            <person name="Submissions S."/>
        </authorList>
    </citation>
    <scope>NUCLEOTIDE SEQUENCE [LARGE SCALE GENOMIC DNA]</scope>
    <source>
        <strain evidence="7">CGMCC 1.10369</strain>
    </source>
</reference>
<dbReference type="SUPFAM" id="SSF46785">
    <property type="entry name" value="Winged helix' DNA-binding domain"/>
    <property type="match status" value="1"/>
</dbReference>
<dbReference type="PANTHER" id="PTHR30146:SF95">
    <property type="entry name" value="RIBOSE OPERON REPRESSOR"/>
    <property type="match status" value="1"/>
</dbReference>
<protein>
    <submittedName>
        <fullName evidence="6">DNA-binding transcriptional regulator, LacI/PurR family</fullName>
    </submittedName>
</protein>
<evidence type="ECO:0000256" key="1">
    <source>
        <dbReference type="ARBA" id="ARBA00022491"/>
    </source>
</evidence>
<dbReference type="Gene3D" id="3.40.50.2300">
    <property type="match status" value="2"/>
</dbReference>
<organism evidence="6 7">
    <name type="scientific">Alkalicoccus daliensis</name>
    <dbReference type="NCBI Taxonomy" id="745820"/>
    <lineage>
        <taxon>Bacteria</taxon>
        <taxon>Bacillati</taxon>
        <taxon>Bacillota</taxon>
        <taxon>Bacilli</taxon>
        <taxon>Bacillales</taxon>
        <taxon>Bacillaceae</taxon>
        <taxon>Alkalicoccus</taxon>
    </lineage>
</organism>
<evidence type="ECO:0000313" key="6">
    <source>
        <dbReference type="EMBL" id="SDN90894.1"/>
    </source>
</evidence>
<evidence type="ECO:0000256" key="4">
    <source>
        <dbReference type="ARBA" id="ARBA00023163"/>
    </source>
</evidence>
<accession>A0A1H0F8C1</accession>
<dbReference type="EMBL" id="FNIL01000004">
    <property type="protein sequence ID" value="SDN90894.1"/>
    <property type="molecule type" value="Genomic_DNA"/>
</dbReference>
<dbReference type="AlphaFoldDB" id="A0A1H0F8C1"/>
<dbReference type="STRING" id="745820.SAMN04488053_104231"/>
<dbReference type="InterPro" id="IPR046335">
    <property type="entry name" value="LacI/GalR-like_sensor"/>
</dbReference>
<proteinExistence type="predicted"/>
<evidence type="ECO:0000313" key="7">
    <source>
        <dbReference type="Proteomes" id="UP000198778"/>
    </source>
</evidence>
<dbReference type="GO" id="GO:0003700">
    <property type="term" value="F:DNA-binding transcription factor activity"/>
    <property type="evidence" value="ECO:0007669"/>
    <property type="project" value="InterPro"/>
</dbReference>
<dbReference type="SUPFAM" id="SSF53822">
    <property type="entry name" value="Periplasmic binding protein-like I"/>
    <property type="match status" value="1"/>
</dbReference>
<keyword evidence="3 6" id="KW-0238">DNA-binding</keyword>
<feature type="domain" description="HTH gntR-type" evidence="5">
    <location>
        <begin position="11"/>
        <end position="79"/>
    </location>
</feature>
<evidence type="ECO:0000256" key="2">
    <source>
        <dbReference type="ARBA" id="ARBA00023015"/>
    </source>
</evidence>
<dbReference type="Pfam" id="PF13377">
    <property type="entry name" value="Peripla_BP_3"/>
    <property type="match status" value="1"/>
</dbReference>
<dbReference type="Proteomes" id="UP000198778">
    <property type="component" value="Unassembled WGS sequence"/>
</dbReference>
<dbReference type="PANTHER" id="PTHR30146">
    <property type="entry name" value="LACI-RELATED TRANSCRIPTIONAL REPRESSOR"/>
    <property type="match status" value="1"/>
</dbReference>
<keyword evidence="4" id="KW-0804">Transcription</keyword>
<dbReference type="Pfam" id="PF00392">
    <property type="entry name" value="GntR"/>
    <property type="match status" value="1"/>
</dbReference>
<keyword evidence="2" id="KW-0805">Transcription regulation</keyword>
<dbReference type="SMART" id="SM00345">
    <property type="entry name" value="HTH_GNTR"/>
    <property type="match status" value="1"/>
</dbReference>
<keyword evidence="1" id="KW-0678">Repressor</keyword>
<dbReference type="CDD" id="cd06267">
    <property type="entry name" value="PBP1_LacI_sugar_binding-like"/>
    <property type="match status" value="1"/>
</dbReference>
<sequence length="383" mass="43736">MSNPFDNVKQSPRYEQIYSELKEKIERGGIGIGEKLPAEKELIAYYNVSRITTKKALDMLVNDKLIERIPGKGSFVRESSTKDTKQIDLSKNQTLIGYVVPDLDESHGLQLFLAIENKARLNGIDLILKRTHGDINLEKEAIDSLLKQNVAGLIILPVSGEYYNEDIVKLNIQKFPHVLVDRYLKGFSTTMIFTNNKDITKEAVNYLFDMNHRQIAIFSPPYKDTSAIEDRVEGFIQAYAERGILVNTDLWLAEFKSTFPIPKYEKKELEKDIELIKSHLSKYPEITAVFAMEYNIAVLAKEAAIEMGYRIPEDLSIICFDNPNNIIGRPEFTHIKQHIDKMAEKAISGIIARIKGEEFPIKTTLEAKLIENNSVIFLKKEYS</sequence>
<dbReference type="PRINTS" id="PR00035">
    <property type="entry name" value="HTHGNTR"/>
</dbReference>
<keyword evidence="7" id="KW-1185">Reference proteome</keyword>